<dbReference type="EMBL" id="CP000926">
    <property type="protein sequence ID" value="ABY97632.1"/>
    <property type="molecule type" value="Genomic_DNA"/>
</dbReference>
<evidence type="ECO:0000313" key="1">
    <source>
        <dbReference type="EMBL" id="ABY97632.1"/>
    </source>
</evidence>
<name>B0KHC7_PSEPG</name>
<accession>B0KHC7</accession>
<evidence type="ECO:0008006" key="3">
    <source>
        <dbReference type="Google" id="ProtNLM"/>
    </source>
</evidence>
<evidence type="ECO:0000313" key="2">
    <source>
        <dbReference type="Proteomes" id="UP000002157"/>
    </source>
</evidence>
<proteinExistence type="predicted"/>
<reference evidence="1 2" key="1">
    <citation type="submission" date="2008-01" db="EMBL/GenBank/DDBJ databases">
        <title>Complete sequence of Pseudomonas putida GB-1.</title>
        <authorList>
            <consortium name="US DOE Joint Genome Institute"/>
            <person name="Copeland A."/>
            <person name="Lucas S."/>
            <person name="Lapidus A."/>
            <person name="Barry K."/>
            <person name="Glavina del Rio T."/>
            <person name="Dalin E."/>
            <person name="Tice H."/>
            <person name="Pitluck S."/>
            <person name="Bruce D."/>
            <person name="Goodwin L."/>
            <person name="Chertkov O."/>
            <person name="Brettin T."/>
            <person name="Detter J.C."/>
            <person name="Han C."/>
            <person name="Kuske C.R."/>
            <person name="Schmutz J."/>
            <person name="Larimer F."/>
            <person name="Land M."/>
            <person name="Hauser L."/>
            <person name="Kyrpides N."/>
            <person name="Kim E."/>
            <person name="McCarthy J.K."/>
            <person name="Richardson P."/>
        </authorList>
    </citation>
    <scope>NUCLEOTIDE SEQUENCE [LARGE SCALE GENOMIC DNA]</scope>
    <source>
        <strain evidence="1 2">GB-1</strain>
    </source>
</reference>
<dbReference type="AlphaFoldDB" id="B0KHC7"/>
<dbReference type="KEGG" id="ppg:PputGB1_1729"/>
<gene>
    <name evidence="1" type="ordered locus">PputGB1_1729</name>
</gene>
<dbReference type="Proteomes" id="UP000002157">
    <property type="component" value="Chromosome"/>
</dbReference>
<organism evidence="1 2">
    <name type="scientific">Pseudomonas putida (strain GB-1)</name>
    <dbReference type="NCBI Taxonomy" id="76869"/>
    <lineage>
        <taxon>Bacteria</taxon>
        <taxon>Pseudomonadati</taxon>
        <taxon>Pseudomonadota</taxon>
        <taxon>Gammaproteobacteria</taxon>
        <taxon>Pseudomonadales</taxon>
        <taxon>Pseudomonadaceae</taxon>
        <taxon>Pseudomonas</taxon>
    </lineage>
</organism>
<protein>
    <recommendedName>
        <fullName evidence="3">DUF3077 domain-containing protein</fullName>
    </recommendedName>
</protein>
<sequence>MHDTTEETTMFNQTAQTVFDESIERALASPPGELVAASETELSYVAGMAAYALARGDITAEQRDLITMRIDMARFRMLAQTLRTQRLALAARP</sequence>
<dbReference type="RefSeq" id="WP_012271391.1">
    <property type="nucleotide sequence ID" value="NC_010322.1"/>
</dbReference>
<dbReference type="HOGENOM" id="CLU_2397370_0_0_6"/>